<evidence type="ECO:0000313" key="2">
    <source>
        <dbReference type="EMBL" id="KAJ8965655.1"/>
    </source>
</evidence>
<accession>A0AAV8ZN45</accession>
<protein>
    <recommendedName>
        <fullName evidence="1">PiggyBac transposable element-derived protein domain-containing protein</fullName>
    </recommendedName>
</protein>
<reference evidence="2" key="1">
    <citation type="journal article" date="2023" name="Insect Mol. Biol.">
        <title>Genome sequencing provides insights into the evolution of gene families encoding plant cell wall-degrading enzymes in longhorned beetles.</title>
        <authorList>
            <person name="Shin N.R."/>
            <person name="Okamura Y."/>
            <person name="Kirsch R."/>
            <person name="Pauchet Y."/>
        </authorList>
    </citation>
    <scope>NUCLEOTIDE SEQUENCE</scope>
    <source>
        <strain evidence="2">RBIC_L_NR</strain>
    </source>
</reference>
<dbReference type="EMBL" id="JANEYF010001194">
    <property type="protein sequence ID" value="KAJ8965655.1"/>
    <property type="molecule type" value="Genomic_DNA"/>
</dbReference>
<sequence length="174" mass="20441">MPSTSTETEQGVMPPLTRTFKRRKRVRSPELVEKEGGPNVPITGTFTGNILSMTNDSKQFQSISWRKKNLQLHINELIFRGENQLPPNLKELITPYDCFRYFMNDELFQHLTDQANLYARQQNIRTKFKVELIELRKFVGIMIYMSVYRYPNVRSYWEKACLRSHSSDNAGTEI</sequence>
<dbReference type="Proteomes" id="UP001162156">
    <property type="component" value="Unassembled WGS sequence"/>
</dbReference>
<evidence type="ECO:0000259" key="1">
    <source>
        <dbReference type="Pfam" id="PF13843"/>
    </source>
</evidence>
<comment type="caution">
    <text evidence="2">The sequence shown here is derived from an EMBL/GenBank/DDBJ whole genome shotgun (WGS) entry which is preliminary data.</text>
</comment>
<dbReference type="Pfam" id="PF13843">
    <property type="entry name" value="DDE_Tnp_1_7"/>
    <property type="match status" value="1"/>
</dbReference>
<evidence type="ECO:0000313" key="3">
    <source>
        <dbReference type="Proteomes" id="UP001162156"/>
    </source>
</evidence>
<dbReference type="PANTHER" id="PTHR47272">
    <property type="entry name" value="DDE_TNP_1_7 DOMAIN-CONTAINING PROTEIN"/>
    <property type="match status" value="1"/>
</dbReference>
<dbReference type="InterPro" id="IPR029526">
    <property type="entry name" value="PGBD"/>
</dbReference>
<name>A0AAV8ZN45_9CUCU</name>
<keyword evidence="3" id="KW-1185">Reference proteome</keyword>
<gene>
    <name evidence="2" type="ORF">NQ314_003972</name>
</gene>
<feature type="domain" description="PiggyBac transposable element-derived protein" evidence="1">
    <location>
        <begin position="94"/>
        <end position="159"/>
    </location>
</feature>
<proteinExistence type="predicted"/>
<dbReference type="PANTHER" id="PTHR47272:SF1">
    <property type="entry name" value="PIGGYBAC TRANSPOSABLE ELEMENT-DERIVED PROTEIN 3-LIKE"/>
    <property type="match status" value="1"/>
</dbReference>
<dbReference type="AlphaFoldDB" id="A0AAV8ZN45"/>
<organism evidence="2 3">
    <name type="scientific">Rhamnusium bicolor</name>
    <dbReference type="NCBI Taxonomy" id="1586634"/>
    <lineage>
        <taxon>Eukaryota</taxon>
        <taxon>Metazoa</taxon>
        <taxon>Ecdysozoa</taxon>
        <taxon>Arthropoda</taxon>
        <taxon>Hexapoda</taxon>
        <taxon>Insecta</taxon>
        <taxon>Pterygota</taxon>
        <taxon>Neoptera</taxon>
        <taxon>Endopterygota</taxon>
        <taxon>Coleoptera</taxon>
        <taxon>Polyphaga</taxon>
        <taxon>Cucujiformia</taxon>
        <taxon>Chrysomeloidea</taxon>
        <taxon>Cerambycidae</taxon>
        <taxon>Lepturinae</taxon>
        <taxon>Rhagiini</taxon>
        <taxon>Rhamnusium</taxon>
    </lineage>
</organism>